<evidence type="ECO:0000313" key="2">
    <source>
        <dbReference type="EMBL" id="MBC5724414.1"/>
    </source>
</evidence>
<name>A0A923LUV7_9FIRM</name>
<keyword evidence="3" id="KW-1185">Reference proteome</keyword>
<dbReference type="EMBL" id="JACOPL010000002">
    <property type="protein sequence ID" value="MBC5724414.1"/>
    <property type="molecule type" value="Genomic_DNA"/>
</dbReference>
<evidence type="ECO:0008006" key="4">
    <source>
        <dbReference type="Google" id="ProtNLM"/>
    </source>
</evidence>
<accession>A0A923LUV7</accession>
<reference evidence="2" key="1">
    <citation type="submission" date="2020-08" db="EMBL/GenBank/DDBJ databases">
        <title>Genome public.</title>
        <authorList>
            <person name="Liu C."/>
            <person name="Sun Q."/>
        </authorList>
    </citation>
    <scope>NUCLEOTIDE SEQUENCE</scope>
    <source>
        <strain evidence="2">NSJ-28</strain>
    </source>
</reference>
<sequence length="47" mass="4506">MKKAVCLLLALLGTAALLAGCAQAVSVGVIGGADGPTEIIVSGPRAE</sequence>
<protein>
    <recommendedName>
        <fullName evidence="4">Lipoprotein</fullName>
    </recommendedName>
</protein>
<keyword evidence="1" id="KW-0732">Signal</keyword>
<dbReference type="Proteomes" id="UP000606499">
    <property type="component" value="Unassembled WGS sequence"/>
</dbReference>
<evidence type="ECO:0000313" key="3">
    <source>
        <dbReference type="Proteomes" id="UP000606499"/>
    </source>
</evidence>
<dbReference type="RefSeq" id="WP_147573789.1">
    <property type="nucleotide sequence ID" value="NZ_JACOPL010000002.1"/>
</dbReference>
<feature type="signal peptide" evidence="1">
    <location>
        <begin position="1"/>
        <end position="24"/>
    </location>
</feature>
<comment type="caution">
    <text evidence="2">The sequence shown here is derived from an EMBL/GenBank/DDBJ whole genome shotgun (WGS) entry which is preliminary data.</text>
</comment>
<organism evidence="2 3">
    <name type="scientific">Agathobaculum faecis</name>
    <dbReference type="NCBI Taxonomy" id="2763013"/>
    <lineage>
        <taxon>Bacteria</taxon>
        <taxon>Bacillati</taxon>
        <taxon>Bacillota</taxon>
        <taxon>Clostridia</taxon>
        <taxon>Eubacteriales</taxon>
        <taxon>Butyricicoccaceae</taxon>
        <taxon>Agathobaculum</taxon>
    </lineage>
</organism>
<evidence type="ECO:0000256" key="1">
    <source>
        <dbReference type="SAM" id="SignalP"/>
    </source>
</evidence>
<dbReference type="PROSITE" id="PS51257">
    <property type="entry name" value="PROKAR_LIPOPROTEIN"/>
    <property type="match status" value="1"/>
</dbReference>
<gene>
    <name evidence="2" type="ORF">H8S45_02875</name>
</gene>
<dbReference type="AlphaFoldDB" id="A0A923LUV7"/>
<feature type="chain" id="PRO_5037939344" description="Lipoprotein" evidence="1">
    <location>
        <begin position="25"/>
        <end position="47"/>
    </location>
</feature>
<proteinExistence type="predicted"/>